<protein>
    <recommendedName>
        <fullName evidence="4">Lipoprotein SmpA/OmlA domain-containing protein</fullName>
    </recommendedName>
</protein>
<evidence type="ECO:0000313" key="3">
    <source>
        <dbReference type="Proteomes" id="UP001500279"/>
    </source>
</evidence>
<accession>A0ABN1KH80</accession>
<keyword evidence="3" id="KW-1185">Reference proteome</keyword>
<evidence type="ECO:0000256" key="1">
    <source>
        <dbReference type="SAM" id="MobiDB-lite"/>
    </source>
</evidence>
<dbReference type="EMBL" id="BAAAEW010000044">
    <property type="protein sequence ID" value="GAA0766764.1"/>
    <property type="molecule type" value="Genomic_DNA"/>
</dbReference>
<feature type="region of interest" description="Disordered" evidence="1">
    <location>
        <begin position="1"/>
        <end position="24"/>
    </location>
</feature>
<proteinExistence type="predicted"/>
<evidence type="ECO:0000313" key="2">
    <source>
        <dbReference type="EMBL" id="GAA0766764.1"/>
    </source>
</evidence>
<comment type="caution">
    <text evidence="2">The sequence shown here is derived from an EMBL/GenBank/DDBJ whole genome shotgun (WGS) entry which is preliminary data.</text>
</comment>
<evidence type="ECO:0008006" key="4">
    <source>
        <dbReference type="Google" id="ProtNLM"/>
    </source>
</evidence>
<reference evidence="2 3" key="1">
    <citation type="journal article" date="2019" name="Int. J. Syst. Evol. Microbiol.">
        <title>The Global Catalogue of Microorganisms (GCM) 10K type strain sequencing project: providing services to taxonomists for standard genome sequencing and annotation.</title>
        <authorList>
            <consortium name="The Broad Institute Genomics Platform"/>
            <consortium name="The Broad Institute Genome Sequencing Center for Infectious Disease"/>
            <person name="Wu L."/>
            <person name="Ma J."/>
        </authorList>
    </citation>
    <scope>NUCLEOTIDE SEQUENCE [LARGE SCALE GENOMIC DNA]</scope>
    <source>
        <strain evidence="2 3">JCM 15503</strain>
    </source>
</reference>
<organism evidence="2 3">
    <name type="scientific">Ideonella azotifigens</name>
    <dbReference type="NCBI Taxonomy" id="513160"/>
    <lineage>
        <taxon>Bacteria</taxon>
        <taxon>Pseudomonadati</taxon>
        <taxon>Pseudomonadota</taxon>
        <taxon>Betaproteobacteria</taxon>
        <taxon>Burkholderiales</taxon>
        <taxon>Sphaerotilaceae</taxon>
        <taxon>Ideonella</taxon>
    </lineage>
</organism>
<name>A0ABN1KH80_9BURK</name>
<dbReference type="Proteomes" id="UP001500279">
    <property type="component" value="Unassembled WGS sequence"/>
</dbReference>
<gene>
    <name evidence="2" type="ORF">GCM10009107_55130</name>
</gene>
<sequence length="161" mass="16425">MRLRSAGGPHLLPAAGRPQLAGRHAGRIRVHGRSAMTRSRLRLRALCLAASLCSGCAGVGLLGPSPQGPGIAHTPAGQALSPQAAAALITVGKSTQPEVATALGPAIVVRFDSGDEVWVYRWPGADRSTGAATELVLLFEPPGVVAKLRVRQGAGPGHAGR</sequence>